<accession>A0A840TQJ2</accession>
<dbReference type="Gene3D" id="2.60.120.560">
    <property type="entry name" value="Exo-inulinase, domain 1"/>
    <property type="match status" value="1"/>
</dbReference>
<reference evidence="3 4" key="1">
    <citation type="submission" date="2020-08" db="EMBL/GenBank/DDBJ databases">
        <title>Genomic Encyclopedia of Type Strains, Phase IV (KMG-IV): sequencing the most valuable type-strain genomes for metagenomic binning, comparative biology and taxonomic classification.</title>
        <authorList>
            <person name="Goeker M."/>
        </authorList>
    </citation>
    <scope>NUCLEOTIDE SEQUENCE [LARGE SCALE GENOMIC DNA]</scope>
    <source>
        <strain evidence="3 4">DSM 105074</strain>
    </source>
</reference>
<dbReference type="EMBL" id="JACHGF010000006">
    <property type="protein sequence ID" value="MBB5285594.1"/>
    <property type="molecule type" value="Genomic_DNA"/>
</dbReference>
<proteinExistence type="predicted"/>
<dbReference type="SUPFAM" id="SSF49899">
    <property type="entry name" value="Concanavalin A-like lectins/glucanases"/>
    <property type="match status" value="1"/>
</dbReference>
<dbReference type="InterPro" id="IPR013320">
    <property type="entry name" value="ConA-like_dom_sf"/>
</dbReference>
<dbReference type="GO" id="GO:0004553">
    <property type="term" value="F:hydrolase activity, hydrolyzing O-glycosyl compounds"/>
    <property type="evidence" value="ECO:0007669"/>
    <property type="project" value="UniProtKB-ARBA"/>
</dbReference>
<dbReference type="GO" id="GO:0005975">
    <property type="term" value="P:carbohydrate metabolic process"/>
    <property type="evidence" value="ECO:0007669"/>
    <property type="project" value="UniProtKB-ARBA"/>
</dbReference>
<organism evidence="3 4">
    <name type="scientific">Rhabdobacter roseus</name>
    <dbReference type="NCBI Taxonomy" id="1655419"/>
    <lineage>
        <taxon>Bacteria</taxon>
        <taxon>Pseudomonadati</taxon>
        <taxon>Bacteroidota</taxon>
        <taxon>Cytophagia</taxon>
        <taxon>Cytophagales</taxon>
        <taxon>Cytophagaceae</taxon>
        <taxon>Rhabdobacter</taxon>
    </lineage>
</organism>
<dbReference type="RefSeq" id="WP_184175926.1">
    <property type="nucleotide sequence ID" value="NZ_JACHGF010000006.1"/>
</dbReference>
<keyword evidence="4" id="KW-1185">Reference proteome</keyword>
<feature type="chain" id="PRO_5032795808" description="Peptidase S12 Pab87-related C-terminal domain-containing protein" evidence="1">
    <location>
        <begin position="20"/>
        <end position="468"/>
    </location>
</feature>
<feature type="domain" description="Peptidase S12 Pab87-related C-terminal" evidence="2">
    <location>
        <begin position="382"/>
        <end position="455"/>
    </location>
</feature>
<name>A0A840TQJ2_9BACT</name>
<dbReference type="Pfam" id="PF11954">
    <property type="entry name" value="DUF3471"/>
    <property type="match status" value="1"/>
</dbReference>
<comment type="caution">
    <text evidence="3">The sequence shown here is derived from an EMBL/GenBank/DDBJ whole genome shotgun (WGS) entry which is preliminary data.</text>
</comment>
<dbReference type="InterPro" id="IPR021860">
    <property type="entry name" value="Peptidase_S12_Pab87-rel_C"/>
</dbReference>
<evidence type="ECO:0000256" key="1">
    <source>
        <dbReference type="SAM" id="SignalP"/>
    </source>
</evidence>
<sequence>MKRNPLFLVFCLLSCLAFAQKSKPNEVPLTAEKWEFKPDKVSFTQENGTSEMHIKPDAGKVLARNFNFKSGTIEFDVKPNSLSFYFRYQDAKETECFYLRMARAGHPLAEDGVQYAPYIDGVLMWDMYVQYQSNAAFSKDNWNHVKLVISDSQMRMYVNSPDKPTLEVDHLEGNPSQGTLGFEGDMVVRNLVVKSNETEDLPARPGMDPTANDPRYIRSWGVSEPQSIPEKVDFSYDLLPSPATKWRVLEAERRGLVNLIRAFGEKKTRSIVWLKVKIKSEKVQKKTMDFGFVDDVWVFLNGQMVYLDKNLQGRLMEKPPGGRCSVENAAIVLPLKEGENELLIGLANDARWGWGAIARLNNREGIEVSPDPTFDSRLVKLKEQQLDSYAGTYQLPNGDQVMVTKEGDVLRVAGKTFINALLYPKAEDHFFFREMDLDVTFVKNNAGAVSNFVIYNNGKEMMDIKRVQ</sequence>
<protein>
    <recommendedName>
        <fullName evidence="2">Peptidase S12 Pab87-related C-terminal domain-containing protein</fullName>
    </recommendedName>
</protein>
<evidence type="ECO:0000259" key="2">
    <source>
        <dbReference type="Pfam" id="PF11954"/>
    </source>
</evidence>
<keyword evidence="1" id="KW-0732">Signal</keyword>
<feature type="signal peptide" evidence="1">
    <location>
        <begin position="1"/>
        <end position="19"/>
    </location>
</feature>
<dbReference type="AlphaFoldDB" id="A0A840TQJ2"/>
<gene>
    <name evidence="3" type="ORF">HNQ92_003754</name>
</gene>
<evidence type="ECO:0000313" key="3">
    <source>
        <dbReference type="EMBL" id="MBB5285594.1"/>
    </source>
</evidence>
<dbReference type="Proteomes" id="UP000557307">
    <property type="component" value="Unassembled WGS sequence"/>
</dbReference>
<evidence type="ECO:0000313" key="4">
    <source>
        <dbReference type="Proteomes" id="UP000557307"/>
    </source>
</evidence>